<evidence type="ECO:0000256" key="1">
    <source>
        <dbReference type="ARBA" id="ARBA00009437"/>
    </source>
</evidence>
<keyword evidence="2" id="KW-0805">Transcription regulation</keyword>
<evidence type="ECO:0000259" key="5">
    <source>
        <dbReference type="PROSITE" id="PS50931"/>
    </source>
</evidence>
<proteinExistence type="inferred from homology"/>
<evidence type="ECO:0000313" key="6">
    <source>
        <dbReference type="EMBL" id="SDL27555.1"/>
    </source>
</evidence>
<evidence type="ECO:0000256" key="3">
    <source>
        <dbReference type="ARBA" id="ARBA00023125"/>
    </source>
</evidence>
<dbReference type="InterPro" id="IPR058163">
    <property type="entry name" value="LysR-type_TF_proteobact-type"/>
</dbReference>
<evidence type="ECO:0000313" key="7">
    <source>
        <dbReference type="Proteomes" id="UP000199107"/>
    </source>
</evidence>
<dbReference type="Gene3D" id="1.10.10.10">
    <property type="entry name" value="Winged helix-like DNA-binding domain superfamily/Winged helix DNA-binding domain"/>
    <property type="match status" value="1"/>
</dbReference>
<dbReference type="FunFam" id="1.10.10.10:FF:000038">
    <property type="entry name" value="Glycine cleavage system transcriptional activator"/>
    <property type="match status" value="1"/>
</dbReference>
<dbReference type="GO" id="GO:0003700">
    <property type="term" value="F:DNA-binding transcription factor activity"/>
    <property type="evidence" value="ECO:0007669"/>
    <property type="project" value="InterPro"/>
</dbReference>
<evidence type="ECO:0000256" key="2">
    <source>
        <dbReference type="ARBA" id="ARBA00023015"/>
    </source>
</evidence>
<dbReference type="Pfam" id="PF03466">
    <property type="entry name" value="LysR_substrate"/>
    <property type="match status" value="1"/>
</dbReference>
<keyword evidence="4" id="KW-0804">Transcription</keyword>
<accession>A0A1G9IR67</accession>
<dbReference type="SUPFAM" id="SSF53850">
    <property type="entry name" value="Periplasmic binding protein-like II"/>
    <property type="match status" value="1"/>
</dbReference>
<protein>
    <submittedName>
        <fullName evidence="6">Transcriptional regulator, LysR family</fullName>
    </submittedName>
</protein>
<evidence type="ECO:0000256" key="4">
    <source>
        <dbReference type="ARBA" id="ARBA00023163"/>
    </source>
</evidence>
<dbReference type="PANTHER" id="PTHR30537">
    <property type="entry name" value="HTH-TYPE TRANSCRIPTIONAL REGULATOR"/>
    <property type="match status" value="1"/>
</dbReference>
<dbReference type="AlphaFoldDB" id="A0A1G9IR67"/>
<gene>
    <name evidence="6" type="ORF">SAMN05192555_103251</name>
</gene>
<dbReference type="SUPFAM" id="SSF46785">
    <property type="entry name" value="Winged helix' DNA-binding domain"/>
    <property type="match status" value="1"/>
</dbReference>
<dbReference type="PROSITE" id="PS50931">
    <property type="entry name" value="HTH_LYSR"/>
    <property type="match status" value="1"/>
</dbReference>
<dbReference type="InterPro" id="IPR000847">
    <property type="entry name" value="LysR_HTH_N"/>
</dbReference>
<dbReference type="Pfam" id="PF00126">
    <property type="entry name" value="HTH_1"/>
    <property type="match status" value="1"/>
</dbReference>
<comment type="similarity">
    <text evidence="1">Belongs to the LysR transcriptional regulatory family.</text>
</comment>
<dbReference type="InterPro" id="IPR036388">
    <property type="entry name" value="WH-like_DNA-bd_sf"/>
</dbReference>
<keyword evidence="7" id="KW-1185">Reference proteome</keyword>
<dbReference type="EMBL" id="FNGH01000003">
    <property type="protein sequence ID" value="SDL27555.1"/>
    <property type="molecule type" value="Genomic_DNA"/>
</dbReference>
<feature type="domain" description="HTH lysR-type" evidence="5">
    <location>
        <begin position="28"/>
        <end position="85"/>
    </location>
</feature>
<keyword evidence="3" id="KW-0238">DNA-binding</keyword>
<dbReference type="CDD" id="cd08432">
    <property type="entry name" value="PBP2_GcdR_TrpI_HvrB_AmpR_like"/>
    <property type="match status" value="1"/>
</dbReference>
<reference evidence="7" key="1">
    <citation type="submission" date="2016-10" db="EMBL/GenBank/DDBJ databases">
        <authorList>
            <person name="Varghese N."/>
            <person name="Submissions S."/>
        </authorList>
    </citation>
    <scope>NUCLEOTIDE SEQUENCE [LARGE SCALE GENOMIC DNA]</scope>
    <source>
        <strain evidence="7">AAP</strain>
    </source>
</reference>
<dbReference type="PRINTS" id="PR00039">
    <property type="entry name" value="HTHLYSR"/>
</dbReference>
<dbReference type="STRING" id="48727.SAMN05192555_103251"/>
<sequence length="322" mass="35640">MANPVPCKLAGFLCKAVDELMSLIGRTVSPHSLRVFEAAARHLSFTAAARELRSTQSAVSQQVRAMEEQLGMALFERIYRGVRLTDAGQALFVAVQEGFGTIERTLDRLQRQHRHPRLNILTDFALAAYWLMPRLPHFRQRHPAIDVRIMTNQGVFDWQDQDVDVAIMFSDEQGLAGVPRLFAESVLPVCSPAFLERHGPIDSLSRLREVPLLALMTDQGQPWLDWPTYFRQRGGMACAQTSELTFNNYTLLVQAALVGQGVALGWQGLIDELLASGALVGLDDLALATPQGYGLIDTRPHESSAAKQAFMDWVMAGATTPL</sequence>
<dbReference type="InterPro" id="IPR017786">
    <property type="entry name" value="TF_choline_sulphate-util"/>
</dbReference>
<dbReference type="NCBIfam" id="TIGR03418">
    <property type="entry name" value="chol_sulf_TF"/>
    <property type="match status" value="1"/>
</dbReference>
<organism evidence="6 7">
    <name type="scientific">Franzmannia pantelleriensis</name>
    <dbReference type="NCBI Taxonomy" id="48727"/>
    <lineage>
        <taxon>Bacteria</taxon>
        <taxon>Pseudomonadati</taxon>
        <taxon>Pseudomonadota</taxon>
        <taxon>Gammaproteobacteria</taxon>
        <taxon>Oceanospirillales</taxon>
        <taxon>Halomonadaceae</taxon>
        <taxon>Franzmannia</taxon>
    </lineage>
</organism>
<dbReference type="PANTHER" id="PTHR30537:SF26">
    <property type="entry name" value="GLYCINE CLEAVAGE SYSTEM TRANSCRIPTIONAL ACTIVATOR"/>
    <property type="match status" value="1"/>
</dbReference>
<dbReference type="InterPro" id="IPR036390">
    <property type="entry name" value="WH_DNA-bd_sf"/>
</dbReference>
<dbReference type="InterPro" id="IPR005119">
    <property type="entry name" value="LysR_subst-bd"/>
</dbReference>
<dbReference type="GO" id="GO:0006351">
    <property type="term" value="P:DNA-templated transcription"/>
    <property type="evidence" value="ECO:0007669"/>
    <property type="project" value="TreeGrafter"/>
</dbReference>
<name>A0A1G9IR67_9GAMM</name>
<dbReference type="GO" id="GO:0043565">
    <property type="term" value="F:sequence-specific DNA binding"/>
    <property type="evidence" value="ECO:0007669"/>
    <property type="project" value="TreeGrafter"/>
</dbReference>
<dbReference type="Gene3D" id="3.40.190.10">
    <property type="entry name" value="Periplasmic binding protein-like II"/>
    <property type="match status" value="2"/>
</dbReference>
<dbReference type="Proteomes" id="UP000199107">
    <property type="component" value="Unassembled WGS sequence"/>
</dbReference>